<dbReference type="RefSeq" id="WP_168116511.1">
    <property type="nucleotide sequence ID" value="NZ_BOON01000038.1"/>
</dbReference>
<keyword evidence="1" id="KW-0472">Membrane</keyword>
<keyword evidence="1" id="KW-1133">Transmembrane helix</keyword>
<evidence type="ECO:0000313" key="3">
    <source>
        <dbReference type="Proteomes" id="UP000599074"/>
    </source>
</evidence>
<keyword evidence="3" id="KW-1185">Reference proteome</keyword>
<sequence>MAAAHKALVVMQQGIVIQLALVALVVVVLALLLAPDARRALRELAQRAAEGRFHRVRLAAQAADLERYAEEVAVAAERAAVTADRRHREWAVAYQTREAAWNAYESADAAARRASLASAYPTPAISDEPADTDANRRYLHRAATEAYQRGELTAAQLRDVLAHRGDWDPDRHPFEQEAMLRRAGQQRMLRAYRTASEMERAARHAADTAAAARRSLEDEAFEASLRARQARTRLEAQTPRRLRALVANR</sequence>
<dbReference type="Proteomes" id="UP000599074">
    <property type="component" value="Unassembled WGS sequence"/>
</dbReference>
<evidence type="ECO:0000256" key="1">
    <source>
        <dbReference type="SAM" id="Phobius"/>
    </source>
</evidence>
<dbReference type="AlphaFoldDB" id="A0A8J3TD00"/>
<feature type="transmembrane region" description="Helical" evidence="1">
    <location>
        <begin position="15"/>
        <end position="34"/>
    </location>
</feature>
<proteinExistence type="predicted"/>
<protein>
    <submittedName>
        <fullName evidence="2">Uncharacterized protein</fullName>
    </submittedName>
</protein>
<keyword evidence="1" id="KW-0812">Transmembrane</keyword>
<gene>
    <name evidence="2" type="ORF">Pme01_40850</name>
</gene>
<organism evidence="2 3">
    <name type="scientific">Planosporangium mesophilum</name>
    <dbReference type="NCBI Taxonomy" id="689768"/>
    <lineage>
        <taxon>Bacteria</taxon>
        <taxon>Bacillati</taxon>
        <taxon>Actinomycetota</taxon>
        <taxon>Actinomycetes</taxon>
        <taxon>Micromonosporales</taxon>
        <taxon>Micromonosporaceae</taxon>
        <taxon>Planosporangium</taxon>
    </lineage>
</organism>
<name>A0A8J3TD00_9ACTN</name>
<comment type="caution">
    <text evidence="2">The sequence shown here is derived from an EMBL/GenBank/DDBJ whole genome shotgun (WGS) entry which is preliminary data.</text>
</comment>
<reference evidence="2" key="1">
    <citation type="submission" date="2021-01" db="EMBL/GenBank/DDBJ databases">
        <title>Whole genome shotgun sequence of Planosporangium mesophilum NBRC 109066.</title>
        <authorList>
            <person name="Komaki H."/>
            <person name="Tamura T."/>
        </authorList>
    </citation>
    <scope>NUCLEOTIDE SEQUENCE</scope>
    <source>
        <strain evidence="2">NBRC 109066</strain>
    </source>
</reference>
<evidence type="ECO:0000313" key="2">
    <source>
        <dbReference type="EMBL" id="GII24488.1"/>
    </source>
</evidence>
<dbReference type="EMBL" id="BOON01000038">
    <property type="protein sequence ID" value="GII24488.1"/>
    <property type="molecule type" value="Genomic_DNA"/>
</dbReference>
<accession>A0A8J3TD00</accession>